<proteinExistence type="predicted"/>
<evidence type="ECO:0000313" key="2">
    <source>
        <dbReference type="EMBL" id="QBZ63624.1"/>
    </source>
</evidence>
<organism evidence="2 3">
    <name type="scientific">Pyricularia oryzae</name>
    <name type="common">Rice blast fungus</name>
    <name type="synonym">Magnaporthe oryzae</name>
    <dbReference type="NCBI Taxonomy" id="318829"/>
    <lineage>
        <taxon>Eukaryota</taxon>
        <taxon>Fungi</taxon>
        <taxon>Dikarya</taxon>
        <taxon>Ascomycota</taxon>
        <taxon>Pezizomycotina</taxon>
        <taxon>Sordariomycetes</taxon>
        <taxon>Sordariomycetidae</taxon>
        <taxon>Magnaporthales</taxon>
        <taxon>Pyriculariaceae</taxon>
        <taxon>Pyricularia</taxon>
    </lineage>
</organism>
<sequence>MAVDLERRLESWIVDPQLGSPLFGRLPAEIRLDIFELALLTQDIFLDTWLNRHRPQLHPQEAITPTLLATCRRVFIEARLLIFKNERGHQVEGQRFWKSWIPKSRPDSPEGKPGVNKSCIACAYLSRERTEWERRFTMLNFSGGLDYYQSFLSNQSESIACASPMEVLDQSAKKYQKAKSEGRLTSLGDSSSGPYSSMTLTMNFHCSENWRANFEVIIDYVVEMWRFPLNPHHAGYHYLAAEGNPARKLSWRGQMGPRMYTWTVTWTRRRYDGPEEYPYGDLVEVDEEDYWEDSDSEPDEDVDLVALGPKSKLPEKENEAEADKDGDDETKDVQD</sequence>
<evidence type="ECO:0008006" key="4">
    <source>
        <dbReference type="Google" id="ProtNLM"/>
    </source>
</evidence>
<evidence type="ECO:0000256" key="1">
    <source>
        <dbReference type="SAM" id="MobiDB-lite"/>
    </source>
</evidence>
<feature type="compositionally biased region" description="Acidic residues" evidence="1">
    <location>
        <begin position="324"/>
        <end position="335"/>
    </location>
</feature>
<feature type="compositionally biased region" description="Basic and acidic residues" evidence="1">
    <location>
        <begin position="312"/>
        <end position="323"/>
    </location>
</feature>
<dbReference type="AlphaFoldDB" id="A0A4P7NMZ7"/>
<dbReference type="EMBL" id="CP034209">
    <property type="protein sequence ID" value="QBZ63624.1"/>
    <property type="molecule type" value="Genomic_DNA"/>
</dbReference>
<protein>
    <recommendedName>
        <fullName evidence="4">F-box domain-containing protein</fullName>
    </recommendedName>
</protein>
<name>A0A4P7NMZ7_PYROR</name>
<feature type="compositionally biased region" description="Acidic residues" evidence="1">
    <location>
        <begin position="286"/>
        <end position="303"/>
    </location>
</feature>
<feature type="region of interest" description="Disordered" evidence="1">
    <location>
        <begin position="286"/>
        <end position="335"/>
    </location>
</feature>
<evidence type="ECO:0000313" key="3">
    <source>
        <dbReference type="Proteomes" id="UP000294847"/>
    </source>
</evidence>
<accession>A0A4P7NMZ7</accession>
<gene>
    <name evidence="2" type="ORF">PoMZ_05310</name>
</gene>
<reference evidence="2 3" key="1">
    <citation type="journal article" date="2019" name="Mol. Biol. Evol.">
        <title>Blast fungal genomes show frequent chromosomal changes, gene gains and losses, and effector gene turnover.</title>
        <authorList>
            <person name="Gomez Luciano L.B."/>
            <person name="Jason Tsai I."/>
            <person name="Chuma I."/>
            <person name="Tosa Y."/>
            <person name="Chen Y.H."/>
            <person name="Li J.Y."/>
            <person name="Li M.Y."/>
            <person name="Jade Lu M.Y."/>
            <person name="Nakayashiki H."/>
            <person name="Li W.H."/>
        </authorList>
    </citation>
    <scope>NUCLEOTIDE SEQUENCE [LARGE SCALE GENOMIC DNA]</scope>
    <source>
        <strain evidence="2">MZ5-1-6</strain>
    </source>
</reference>
<dbReference type="Proteomes" id="UP000294847">
    <property type="component" value="Chromosome 6"/>
</dbReference>